<protein>
    <submittedName>
        <fullName evidence="3">Involucrin repeat-containing protein</fullName>
    </submittedName>
</protein>
<name>X6MCR0_RETFI</name>
<keyword evidence="2" id="KW-0472">Membrane</keyword>
<feature type="transmembrane region" description="Helical" evidence="2">
    <location>
        <begin position="265"/>
        <end position="290"/>
    </location>
</feature>
<evidence type="ECO:0000313" key="4">
    <source>
        <dbReference type="Proteomes" id="UP000023152"/>
    </source>
</evidence>
<sequence length="336" mass="38901">MSDHEDFHVILQGDSIQGNEGLAFPTDLPANQTFNVTNNYYDTIRARNNNLWNSRLPDIESQFRYLREQMNERIPSEQKLSHHASDIEQKIEDICDHQNAIFKEQFKYFKDVSFEQKMEEKNGNGKKFQRQPTVLSSASPPPPPLASQLPQAQRTGNDLIIGNSSIQMQSSDKMQSPSHNTLELQMQMEAENNGASAMMNPRINSNTNVQSNSDNKTANNNNNNNNNANNGNGTNNPKNWSQFSNTKDLKYQEFWRQTISSFYELMSGGVCLSLLVFCLFFFCVVFETIYCWKKKKVQMYIEKEKLLVFDQQKTHLFSRSKFNFHNTWLYKPLSVI</sequence>
<dbReference type="AlphaFoldDB" id="X6MCR0"/>
<keyword evidence="2" id="KW-0812">Transmembrane</keyword>
<gene>
    <name evidence="3" type="ORF">RFI_25951</name>
</gene>
<evidence type="ECO:0000313" key="3">
    <source>
        <dbReference type="EMBL" id="ETO11426.1"/>
    </source>
</evidence>
<proteinExistence type="predicted"/>
<comment type="caution">
    <text evidence="3">The sequence shown here is derived from an EMBL/GenBank/DDBJ whole genome shotgun (WGS) entry which is preliminary data.</text>
</comment>
<organism evidence="3 4">
    <name type="scientific">Reticulomyxa filosa</name>
    <dbReference type="NCBI Taxonomy" id="46433"/>
    <lineage>
        <taxon>Eukaryota</taxon>
        <taxon>Sar</taxon>
        <taxon>Rhizaria</taxon>
        <taxon>Retaria</taxon>
        <taxon>Foraminifera</taxon>
        <taxon>Monothalamids</taxon>
        <taxon>Reticulomyxidae</taxon>
        <taxon>Reticulomyxa</taxon>
    </lineage>
</organism>
<evidence type="ECO:0000256" key="1">
    <source>
        <dbReference type="SAM" id="MobiDB-lite"/>
    </source>
</evidence>
<feature type="region of interest" description="Disordered" evidence="1">
    <location>
        <begin position="197"/>
        <end position="242"/>
    </location>
</feature>
<dbReference type="EMBL" id="ASPP01022489">
    <property type="protein sequence ID" value="ETO11426.1"/>
    <property type="molecule type" value="Genomic_DNA"/>
</dbReference>
<feature type="region of interest" description="Disordered" evidence="1">
    <location>
        <begin position="120"/>
        <end position="152"/>
    </location>
</feature>
<reference evidence="3 4" key="1">
    <citation type="journal article" date="2013" name="Curr. Biol.">
        <title>The Genome of the Foraminiferan Reticulomyxa filosa.</title>
        <authorList>
            <person name="Glockner G."/>
            <person name="Hulsmann N."/>
            <person name="Schleicher M."/>
            <person name="Noegel A.A."/>
            <person name="Eichinger L."/>
            <person name="Gallinger C."/>
            <person name="Pawlowski J."/>
            <person name="Sierra R."/>
            <person name="Euteneuer U."/>
            <person name="Pillet L."/>
            <person name="Moustafa A."/>
            <person name="Platzer M."/>
            <person name="Groth M."/>
            <person name="Szafranski K."/>
            <person name="Schliwa M."/>
        </authorList>
    </citation>
    <scope>NUCLEOTIDE SEQUENCE [LARGE SCALE GENOMIC DNA]</scope>
</reference>
<keyword evidence="2" id="KW-1133">Transmembrane helix</keyword>
<evidence type="ECO:0000256" key="2">
    <source>
        <dbReference type="SAM" id="Phobius"/>
    </source>
</evidence>
<keyword evidence="4" id="KW-1185">Reference proteome</keyword>
<accession>X6MCR0</accession>
<feature type="compositionally biased region" description="Polar residues" evidence="1">
    <location>
        <begin position="202"/>
        <end position="214"/>
    </location>
</feature>
<dbReference type="Proteomes" id="UP000023152">
    <property type="component" value="Unassembled WGS sequence"/>
</dbReference>
<feature type="compositionally biased region" description="Low complexity" evidence="1">
    <location>
        <begin position="215"/>
        <end position="239"/>
    </location>
</feature>